<comment type="similarity">
    <text evidence="2">Belongs to the tumor necrosis factor family.</text>
</comment>
<feature type="domain" description="THD" evidence="7">
    <location>
        <begin position="172"/>
        <end position="300"/>
    </location>
</feature>
<dbReference type="InterPro" id="IPR008983">
    <property type="entry name" value="Tumour_necrosis_fac-like_dom"/>
</dbReference>
<accession>A0A6S7FVI4</accession>
<keyword evidence="3" id="KW-0202">Cytokine</keyword>
<evidence type="ECO:0000256" key="3">
    <source>
        <dbReference type="ARBA" id="ARBA00022514"/>
    </source>
</evidence>
<dbReference type="GO" id="GO:0005164">
    <property type="term" value="F:tumor necrosis factor receptor binding"/>
    <property type="evidence" value="ECO:0007669"/>
    <property type="project" value="InterPro"/>
</dbReference>
<sequence length="302" mass="33344">MSEKSNKYSPLMVVVVLNASFTFLLIIFVAHQQIEMTNLRQMVKENSQKKAEKLETTSSSSNQEKIKPEVTLSQKNSTETDENEELNKTQYGITRVARDASSRCCGKKRRGKKGDTGSRGPKGPKGQRGPKGGKGETGEKGDHGDKGDTGAPGAQGPPGVSPTLKPTPTYAESAHLVGYGRARRPDLSYNRITKWLVGHTSGGMLYSNGYLYVAHDGYYYIYSQMYYYAGDTAVMAHRMKINDVVMLTGHSSASSSNKFNTNYVGGVFRLNKGQRISVAAPFTKTYYFNRHESYFGAFLLHV</sequence>
<evidence type="ECO:0000313" key="8">
    <source>
        <dbReference type="EMBL" id="CAB3981413.1"/>
    </source>
</evidence>
<feature type="compositionally biased region" description="Basic and acidic residues" evidence="5">
    <location>
        <begin position="133"/>
        <end position="148"/>
    </location>
</feature>
<evidence type="ECO:0000256" key="5">
    <source>
        <dbReference type="SAM" id="MobiDB-lite"/>
    </source>
</evidence>
<evidence type="ECO:0000313" key="9">
    <source>
        <dbReference type="Proteomes" id="UP001152795"/>
    </source>
</evidence>
<feature type="transmembrane region" description="Helical" evidence="6">
    <location>
        <begin position="12"/>
        <end position="31"/>
    </location>
</feature>
<evidence type="ECO:0000256" key="2">
    <source>
        <dbReference type="ARBA" id="ARBA00008670"/>
    </source>
</evidence>
<dbReference type="EMBL" id="CACRXK020000385">
    <property type="protein sequence ID" value="CAB3981413.1"/>
    <property type="molecule type" value="Genomic_DNA"/>
</dbReference>
<protein>
    <submittedName>
        <fullName evidence="8">C1q-related factor-like isoform X1</fullName>
    </submittedName>
</protein>
<dbReference type="Gene3D" id="2.60.120.40">
    <property type="match status" value="1"/>
</dbReference>
<dbReference type="PROSITE" id="PS50049">
    <property type="entry name" value="THD_2"/>
    <property type="match status" value="1"/>
</dbReference>
<keyword evidence="6" id="KW-1133">Transmembrane helix</keyword>
<dbReference type="SUPFAM" id="SSF49842">
    <property type="entry name" value="TNF-like"/>
    <property type="match status" value="1"/>
</dbReference>
<feature type="region of interest" description="Disordered" evidence="5">
    <location>
        <begin position="50"/>
        <end position="168"/>
    </location>
</feature>
<dbReference type="InterPro" id="IPR006052">
    <property type="entry name" value="TNF_dom"/>
</dbReference>
<proteinExistence type="inferred from homology"/>
<gene>
    <name evidence="8" type="ORF">PACLA_8A031673</name>
</gene>
<dbReference type="Pfam" id="PF00229">
    <property type="entry name" value="TNF"/>
    <property type="match status" value="1"/>
</dbReference>
<dbReference type="SMART" id="SM00207">
    <property type="entry name" value="TNF"/>
    <property type="match status" value="1"/>
</dbReference>
<dbReference type="PANTHER" id="PTHR11471">
    <property type="entry name" value="TUMOR NECROSIS FACTOR FAMILY MEMBER"/>
    <property type="match status" value="1"/>
</dbReference>
<dbReference type="OrthoDB" id="5984440at2759"/>
<reference evidence="8" key="1">
    <citation type="submission" date="2020-04" db="EMBL/GenBank/DDBJ databases">
        <authorList>
            <person name="Alioto T."/>
            <person name="Alioto T."/>
            <person name="Gomez Garrido J."/>
        </authorList>
    </citation>
    <scope>NUCLEOTIDE SEQUENCE</scope>
    <source>
        <strain evidence="8">A484AB</strain>
    </source>
</reference>
<comment type="caution">
    <text evidence="8">The sequence shown here is derived from an EMBL/GenBank/DDBJ whole genome shotgun (WGS) entry which is preliminary data.</text>
</comment>
<dbReference type="AlphaFoldDB" id="A0A6S7FVI4"/>
<evidence type="ECO:0000256" key="6">
    <source>
        <dbReference type="SAM" id="Phobius"/>
    </source>
</evidence>
<dbReference type="GO" id="GO:0005125">
    <property type="term" value="F:cytokine activity"/>
    <property type="evidence" value="ECO:0007669"/>
    <property type="project" value="UniProtKB-KW"/>
</dbReference>
<dbReference type="Pfam" id="PF01391">
    <property type="entry name" value="Collagen"/>
    <property type="match status" value="1"/>
</dbReference>
<dbReference type="InterPro" id="IPR008160">
    <property type="entry name" value="Collagen"/>
</dbReference>
<keyword evidence="6" id="KW-0812">Transmembrane</keyword>
<dbReference type="PANTHER" id="PTHR11471:SF13">
    <property type="entry name" value="TNF FAMILY PROFILE DOMAIN-CONTAINING PROTEIN"/>
    <property type="match status" value="1"/>
</dbReference>
<evidence type="ECO:0000259" key="7">
    <source>
        <dbReference type="PROSITE" id="PS50049"/>
    </source>
</evidence>
<comment type="subcellular location">
    <subcellularLocation>
        <location evidence="1">Membrane</location>
    </subcellularLocation>
</comment>
<evidence type="ECO:0000256" key="1">
    <source>
        <dbReference type="ARBA" id="ARBA00004370"/>
    </source>
</evidence>
<keyword evidence="9" id="KW-1185">Reference proteome</keyword>
<keyword evidence="4 6" id="KW-0472">Membrane</keyword>
<organism evidence="8 9">
    <name type="scientific">Paramuricea clavata</name>
    <name type="common">Red gorgonian</name>
    <name type="synonym">Violescent sea-whip</name>
    <dbReference type="NCBI Taxonomy" id="317549"/>
    <lineage>
        <taxon>Eukaryota</taxon>
        <taxon>Metazoa</taxon>
        <taxon>Cnidaria</taxon>
        <taxon>Anthozoa</taxon>
        <taxon>Octocorallia</taxon>
        <taxon>Malacalcyonacea</taxon>
        <taxon>Plexauridae</taxon>
        <taxon>Paramuricea</taxon>
    </lineage>
</organism>
<evidence type="ECO:0000256" key="4">
    <source>
        <dbReference type="ARBA" id="ARBA00023136"/>
    </source>
</evidence>
<dbReference type="GO" id="GO:0005615">
    <property type="term" value="C:extracellular space"/>
    <property type="evidence" value="ECO:0007669"/>
    <property type="project" value="UniProtKB-KW"/>
</dbReference>
<name>A0A6S7FVI4_PARCT</name>
<dbReference type="GO" id="GO:0016020">
    <property type="term" value="C:membrane"/>
    <property type="evidence" value="ECO:0007669"/>
    <property type="project" value="UniProtKB-SubCell"/>
</dbReference>
<dbReference type="Proteomes" id="UP001152795">
    <property type="component" value="Unassembled WGS sequence"/>
</dbReference>
<dbReference type="GO" id="GO:0006955">
    <property type="term" value="P:immune response"/>
    <property type="evidence" value="ECO:0007669"/>
    <property type="project" value="InterPro"/>
</dbReference>